<organism evidence="3 4">
    <name type="scientific">Flexivirga oryzae</name>
    <dbReference type="NCBI Taxonomy" id="1794944"/>
    <lineage>
        <taxon>Bacteria</taxon>
        <taxon>Bacillati</taxon>
        <taxon>Actinomycetota</taxon>
        <taxon>Actinomycetes</taxon>
        <taxon>Micrococcales</taxon>
        <taxon>Dermacoccaceae</taxon>
        <taxon>Flexivirga</taxon>
    </lineage>
</organism>
<keyword evidence="2" id="KW-0812">Transmembrane</keyword>
<keyword evidence="4" id="KW-1185">Reference proteome</keyword>
<feature type="compositionally biased region" description="Low complexity" evidence="1">
    <location>
        <begin position="55"/>
        <end position="65"/>
    </location>
</feature>
<name>A0A839N4D6_9MICO</name>
<dbReference type="EMBL" id="JACHVQ010000001">
    <property type="protein sequence ID" value="MBB2892598.1"/>
    <property type="molecule type" value="Genomic_DNA"/>
</dbReference>
<gene>
    <name evidence="3" type="ORF">FHU39_002582</name>
</gene>
<proteinExistence type="predicted"/>
<sequence length="138" mass="14635">MSLEPHEPREVAEQGQGLGYPTAEVPTYRKVAAHPEPAQQTASWPGSTGELPVTGAPAAAAPQRPRGPYVPTIVRGLFVLALAAVAFVWRLADDPNWAVVGITLGVCAGAVLLLAAVTSLVLRRVQRERDFDRMLSGS</sequence>
<feature type="compositionally biased region" description="Basic and acidic residues" evidence="1">
    <location>
        <begin position="1"/>
        <end position="12"/>
    </location>
</feature>
<feature type="transmembrane region" description="Helical" evidence="2">
    <location>
        <begin position="73"/>
        <end position="92"/>
    </location>
</feature>
<dbReference type="Proteomes" id="UP000559182">
    <property type="component" value="Unassembled WGS sequence"/>
</dbReference>
<comment type="caution">
    <text evidence="3">The sequence shown here is derived from an EMBL/GenBank/DDBJ whole genome shotgun (WGS) entry which is preliminary data.</text>
</comment>
<feature type="region of interest" description="Disordered" evidence="1">
    <location>
        <begin position="1"/>
        <end position="65"/>
    </location>
</feature>
<keyword evidence="2" id="KW-0472">Membrane</keyword>
<evidence type="ECO:0000313" key="4">
    <source>
        <dbReference type="Proteomes" id="UP000559182"/>
    </source>
</evidence>
<dbReference type="AlphaFoldDB" id="A0A839N4D6"/>
<evidence type="ECO:0000313" key="3">
    <source>
        <dbReference type="EMBL" id="MBB2892598.1"/>
    </source>
</evidence>
<protein>
    <submittedName>
        <fullName evidence="3">Uncharacterized protein</fullName>
    </submittedName>
</protein>
<evidence type="ECO:0000256" key="2">
    <source>
        <dbReference type="SAM" id="Phobius"/>
    </source>
</evidence>
<accession>A0A839N4D6</accession>
<feature type="transmembrane region" description="Helical" evidence="2">
    <location>
        <begin position="98"/>
        <end position="122"/>
    </location>
</feature>
<keyword evidence="2" id="KW-1133">Transmembrane helix</keyword>
<dbReference type="RefSeq" id="WP_183320750.1">
    <property type="nucleotide sequence ID" value="NZ_JACHVQ010000001.1"/>
</dbReference>
<reference evidence="3 4" key="1">
    <citation type="submission" date="2020-08" db="EMBL/GenBank/DDBJ databases">
        <title>Sequencing the genomes of 1000 actinobacteria strains.</title>
        <authorList>
            <person name="Klenk H.-P."/>
        </authorList>
    </citation>
    <scope>NUCLEOTIDE SEQUENCE [LARGE SCALE GENOMIC DNA]</scope>
    <source>
        <strain evidence="3 4">DSM 105369</strain>
    </source>
</reference>
<evidence type="ECO:0000256" key="1">
    <source>
        <dbReference type="SAM" id="MobiDB-lite"/>
    </source>
</evidence>